<sequence length="1295" mass="147441">MNKESSYPWYRQKILGPCPFPRYGHASNSTVSKTGDIYIFGGLVKEKVKHDLWIIDSATMMSYQIQTPGDCPSSRVGHAGLVIGNAFIVFGGDTKTSKNNVNDNSLYLLNTTSKIWTKALVYGNKPPGRYGHTLNILGTKIVIFGGQMEIYFFNDMFLFDLDTLNTLNAKWELITPVTSLPPARTNHIMITYQEKLYLFGGTNGTQWFNDVWVFDYKNLSWKEIACNGCIPQPREGHSAALVDDIIYIFGGRGLDGSDLGDLIAFKISTSRWYIFQNMGPSPSPRSGHVLTSFGQKIIVLGGEGSLSKVEDSSITYILDTSKIRYPPEISIPNLGSSPMIKSGSLLAPSPLSPMPQKALSMSSSKLNQGSKSPLGVTAPSKLLQHSESLRTDMQTMSLEQFHKQRISRKHNRSKDLSTSFKEESNSLHHSNSVNNLQLSRSQSQDQIKKITVNDIKLNTDQTNNNNQNETKPVSAMDENQIEDIELTKEKNLNTDNSQANNKDMQHSKFKENIDELKVKNELLQAELDLIKSPDLEKSSTEITLLKLEILSQTKAASLKIAEAEAEKNNCLQEAAYYKAKLAALSTPEILSTVENARISELSTKLSNTITSRQELNEKLTSLSEDIVLEQRKVQQLEDMNQNYLKRIKVAESAHERISTELNEIRLACINAEEKIKEQVSLKNNLECEKNQLNQENIALKQELDDLKEKNMLYLKSIEMINISVSMAENRIANSESKSQKDQEARVELQNKVNQLTRELMLESNKKQALEEKITNLESKILNITKEANVAREIMNEGILELLKKSRETSSSNSLNDNQIKMLQEQLASIKSLYSALQVSANKSVKDLVAALEKISQLETLNFSSNREIQDLRDKMLDLLKELDALKKDHRNMKILLTTKDKDLEIAHMKASAISRLLEEYPLLEEQKISKNDAVSCVTRGTSMTPDALNKDNFKKPEEALEQNNHIKLEIEKSDDLDVSDLENTESKTLNDKVIENNSKSYKDTPSDNISSINLEKEALDLERQKVIDAERRLAESTQNFKERLQQLESDYQSAVFYMKSTENMLKRMKEELSKYKIQNFHLKQENDNLKNYRNMTILNFKDHKIHDNEMQNNSFNHDYAEIQAHKDILLQEKELESLEEKYINLKNTYYDNNKESTDIIFPELEKTIDLETISKNKNLIFENLSNDQLIFSDKISEDNIIPNLEDLSNANNYIIDSMENDSIFLKESEQLIPIDHYNIHESTSLNSDNITKNATFKESVFSRTSDTLDSLANELDQLRTQWESTHKDYETLLSD</sequence>
<dbReference type="Proteomes" id="UP000011958">
    <property type="component" value="Unassembled WGS sequence"/>
</dbReference>
<dbReference type="RefSeq" id="XP_019613396.1">
    <property type="nucleotide sequence ID" value="XM_019757787.1"/>
</dbReference>
<feature type="coiled-coil region" evidence="6">
    <location>
        <begin position="1128"/>
        <end position="1155"/>
    </location>
</feature>
<name>A0A0W4ZX36_PNEMU</name>
<feature type="compositionally biased region" description="Low complexity" evidence="7">
    <location>
        <begin position="427"/>
        <end position="439"/>
    </location>
</feature>
<dbReference type="STRING" id="1069680.A0A0W4ZX36"/>
<feature type="compositionally biased region" description="Basic residues" evidence="7">
    <location>
        <begin position="403"/>
        <end position="412"/>
    </location>
</feature>
<evidence type="ECO:0000256" key="3">
    <source>
        <dbReference type="ARBA" id="ARBA00022490"/>
    </source>
</evidence>
<evidence type="ECO:0000256" key="5">
    <source>
        <dbReference type="ARBA" id="ARBA00023054"/>
    </source>
</evidence>
<accession>A0A0W4ZX36</accession>
<feature type="region of interest" description="Disordered" evidence="7">
    <location>
        <begin position="345"/>
        <end position="376"/>
    </location>
</feature>
<dbReference type="Pfam" id="PF24681">
    <property type="entry name" value="Kelch_KLHDC2_KLHL20_DRC7"/>
    <property type="match status" value="1"/>
</dbReference>
<dbReference type="FunFam" id="2.120.10.80:FF:000049">
    <property type="entry name" value="Cell polarity protein (Tea1)"/>
    <property type="match status" value="1"/>
</dbReference>
<dbReference type="GeneID" id="19894542"/>
<keyword evidence="3" id="KW-0963">Cytoplasm</keyword>
<dbReference type="SMART" id="SM00612">
    <property type="entry name" value="Kelch"/>
    <property type="match status" value="2"/>
</dbReference>
<organism evidence="8 9">
    <name type="scientific">Pneumocystis murina (strain B123)</name>
    <name type="common">Mouse pneumocystis pneumonia agent</name>
    <name type="synonym">Pneumocystis carinii f. sp. muris</name>
    <dbReference type="NCBI Taxonomy" id="1069680"/>
    <lineage>
        <taxon>Eukaryota</taxon>
        <taxon>Fungi</taxon>
        <taxon>Dikarya</taxon>
        <taxon>Ascomycota</taxon>
        <taxon>Taphrinomycotina</taxon>
        <taxon>Pneumocystomycetes</taxon>
        <taxon>Pneumocystaceae</taxon>
        <taxon>Pneumocystis</taxon>
    </lineage>
</organism>
<dbReference type="eggNOG" id="KOG0379">
    <property type="taxonomic scope" value="Eukaryota"/>
</dbReference>
<dbReference type="VEuPathDB" id="FungiDB:PNEG_04264"/>
<evidence type="ECO:0000256" key="4">
    <source>
        <dbReference type="ARBA" id="ARBA00022737"/>
    </source>
</evidence>
<evidence type="ECO:0000256" key="6">
    <source>
        <dbReference type="SAM" id="Coils"/>
    </source>
</evidence>
<comment type="caution">
    <text evidence="8">The sequence shown here is derived from an EMBL/GenBank/DDBJ whole genome shotgun (WGS) entry which is preliminary data.</text>
</comment>
<dbReference type="Gene3D" id="2.120.10.80">
    <property type="entry name" value="Kelch-type beta propeller"/>
    <property type="match status" value="2"/>
</dbReference>
<feature type="region of interest" description="Disordered" evidence="7">
    <location>
        <begin position="458"/>
        <end position="478"/>
    </location>
</feature>
<feature type="coiled-coil region" evidence="6">
    <location>
        <begin position="1019"/>
        <end position="1085"/>
    </location>
</feature>
<feature type="coiled-coil region" evidence="6">
    <location>
        <begin position="738"/>
        <end position="786"/>
    </location>
</feature>
<feature type="region of interest" description="Disordered" evidence="7">
    <location>
        <begin position="402"/>
        <end position="444"/>
    </location>
</feature>
<feature type="compositionally biased region" description="Polar residues" evidence="7">
    <location>
        <begin position="493"/>
        <end position="502"/>
    </location>
</feature>
<evidence type="ECO:0000256" key="1">
    <source>
        <dbReference type="ARBA" id="ARBA00004496"/>
    </source>
</evidence>
<keyword evidence="9" id="KW-1185">Reference proteome</keyword>
<feature type="compositionally biased region" description="Polar residues" evidence="7">
    <location>
        <begin position="359"/>
        <end position="371"/>
    </location>
</feature>
<proteinExistence type="predicted"/>
<gene>
    <name evidence="8" type="ORF">PNEG_04264</name>
</gene>
<dbReference type="InterPro" id="IPR006652">
    <property type="entry name" value="Kelch_1"/>
</dbReference>
<dbReference type="EMBL" id="AFWA02000003">
    <property type="protein sequence ID" value="KTW32927.1"/>
    <property type="molecule type" value="Genomic_DNA"/>
</dbReference>
<evidence type="ECO:0000313" key="8">
    <source>
        <dbReference type="EMBL" id="KTW32927.1"/>
    </source>
</evidence>
<dbReference type="GO" id="GO:0005737">
    <property type="term" value="C:cytoplasm"/>
    <property type="evidence" value="ECO:0007669"/>
    <property type="project" value="UniProtKB-SubCell"/>
</dbReference>
<evidence type="ECO:0000256" key="7">
    <source>
        <dbReference type="SAM" id="MobiDB-lite"/>
    </source>
</evidence>
<reference evidence="9" key="1">
    <citation type="journal article" date="2016" name="Nat. Commun.">
        <title>Genome analysis of three Pneumocystis species reveals adaptation mechanisms to life exclusively in mammalian hosts.</title>
        <authorList>
            <person name="Ma L."/>
            <person name="Chen Z."/>
            <person name="Huang D.W."/>
            <person name="Kutty G."/>
            <person name="Ishihara M."/>
            <person name="Wang H."/>
            <person name="Abouelleil A."/>
            <person name="Bishop L."/>
            <person name="Davey E."/>
            <person name="Deng R."/>
            <person name="Deng X."/>
            <person name="Fan L."/>
            <person name="Fantoni G."/>
            <person name="Fitzgerald M."/>
            <person name="Gogineni E."/>
            <person name="Goldberg J.M."/>
            <person name="Handley G."/>
            <person name="Hu X."/>
            <person name="Huber C."/>
            <person name="Jiao X."/>
            <person name="Jones K."/>
            <person name="Levin J.Z."/>
            <person name="Liu Y."/>
            <person name="Macdonald P."/>
            <person name="Melnikov A."/>
            <person name="Raley C."/>
            <person name="Sassi M."/>
            <person name="Sherman B.T."/>
            <person name="Song X."/>
            <person name="Sykes S."/>
            <person name="Tran B."/>
            <person name="Walsh L."/>
            <person name="Xia Y."/>
            <person name="Yang J."/>
            <person name="Young S."/>
            <person name="Zeng Q."/>
            <person name="Zheng X."/>
            <person name="Stephens R."/>
            <person name="Nusbaum C."/>
            <person name="Birren B.W."/>
            <person name="Azadi P."/>
            <person name="Lempicki R.A."/>
            <person name="Cuomo C.A."/>
            <person name="Kovacs J.A."/>
        </authorList>
    </citation>
    <scope>NUCLEOTIDE SEQUENCE [LARGE SCALE GENOMIC DNA]</scope>
    <source>
        <strain evidence="9">B123</strain>
    </source>
</reference>
<feature type="coiled-coil region" evidence="6">
    <location>
        <begin position="553"/>
        <end position="580"/>
    </location>
</feature>
<feature type="coiled-coil region" evidence="6">
    <location>
        <begin position="612"/>
        <end position="709"/>
    </location>
</feature>
<keyword evidence="5 6" id="KW-0175">Coiled coil</keyword>
<feature type="region of interest" description="Disordered" evidence="7">
    <location>
        <begin position="488"/>
        <end position="507"/>
    </location>
</feature>
<dbReference type="SUPFAM" id="SSF117281">
    <property type="entry name" value="Kelch motif"/>
    <property type="match status" value="1"/>
</dbReference>
<dbReference type="InterPro" id="IPR015915">
    <property type="entry name" value="Kelch-typ_b-propeller"/>
</dbReference>
<dbReference type="OMA" id="HRADHEH"/>
<feature type="compositionally biased region" description="Low complexity" evidence="7">
    <location>
        <begin position="458"/>
        <end position="468"/>
    </location>
</feature>
<keyword evidence="4" id="KW-0677">Repeat</keyword>
<dbReference type="OrthoDB" id="45365at2759"/>
<protein>
    <submittedName>
        <fullName evidence="8">Uncharacterized protein</fullName>
    </submittedName>
</protein>
<evidence type="ECO:0000313" key="9">
    <source>
        <dbReference type="Proteomes" id="UP000011958"/>
    </source>
</evidence>
<dbReference type="PANTHER" id="PTHR46093:SF18">
    <property type="entry name" value="FIBRONECTIN TYPE-III DOMAIN-CONTAINING PROTEIN"/>
    <property type="match status" value="1"/>
</dbReference>
<dbReference type="PANTHER" id="PTHR46093">
    <property type="entry name" value="ACYL-COA-BINDING DOMAIN-CONTAINING PROTEIN 5"/>
    <property type="match status" value="1"/>
</dbReference>
<keyword evidence="2" id="KW-0880">Kelch repeat</keyword>
<comment type="subcellular location">
    <subcellularLocation>
        <location evidence="1">Cytoplasm</location>
    </subcellularLocation>
</comment>
<evidence type="ECO:0000256" key="2">
    <source>
        <dbReference type="ARBA" id="ARBA00022441"/>
    </source>
</evidence>